<evidence type="ECO:0000313" key="2">
    <source>
        <dbReference type="EMBL" id="KAH6871795.1"/>
    </source>
</evidence>
<comment type="caution">
    <text evidence="2">The sequence shown here is derived from an EMBL/GenBank/DDBJ whole genome shotgun (WGS) entry which is preliminary data.</text>
</comment>
<name>A0A9P8VR60_9HYPO</name>
<organism evidence="2 3">
    <name type="scientific">Thelonectria olida</name>
    <dbReference type="NCBI Taxonomy" id="1576542"/>
    <lineage>
        <taxon>Eukaryota</taxon>
        <taxon>Fungi</taxon>
        <taxon>Dikarya</taxon>
        <taxon>Ascomycota</taxon>
        <taxon>Pezizomycotina</taxon>
        <taxon>Sordariomycetes</taxon>
        <taxon>Hypocreomycetidae</taxon>
        <taxon>Hypocreales</taxon>
        <taxon>Nectriaceae</taxon>
        <taxon>Thelonectria</taxon>
    </lineage>
</organism>
<proteinExistence type="predicted"/>
<protein>
    <submittedName>
        <fullName evidence="2">Uncharacterized protein</fullName>
    </submittedName>
</protein>
<feature type="transmembrane region" description="Helical" evidence="1">
    <location>
        <begin position="331"/>
        <end position="352"/>
    </location>
</feature>
<dbReference type="EMBL" id="JAGPYM010000050">
    <property type="protein sequence ID" value="KAH6871795.1"/>
    <property type="molecule type" value="Genomic_DNA"/>
</dbReference>
<keyword evidence="1" id="KW-1133">Transmembrane helix</keyword>
<dbReference type="Proteomes" id="UP000777438">
    <property type="component" value="Unassembled WGS sequence"/>
</dbReference>
<evidence type="ECO:0000256" key="1">
    <source>
        <dbReference type="SAM" id="Phobius"/>
    </source>
</evidence>
<keyword evidence="1" id="KW-0812">Transmembrane</keyword>
<dbReference type="AlphaFoldDB" id="A0A9P8VR60"/>
<reference evidence="2 3" key="1">
    <citation type="journal article" date="2021" name="Nat. Commun.">
        <title>Genetic determinants of endophytism in the Arabidopsis root mycobiome.</title>
        <authorList>
            <person name="Mesny F."/>
            <person name="Miyauchi S."/>
            <person name="Thiergart T."/>
            <person name="Pickel B."/>
            <person name="Atanasova L."/>
            <person name="Karlsson M."/>
            <person name="Huettel B."/>
            <person name="Barry K.W."/>
            <person name="Haridas S."/>
            <person name="Chen C."/>
            <person name="Bauer D."/>
            <person name="Andreopoulos W."/>
            <person name="Pangilinan J."/>
            <person name="LaButti K."/>
            <person name="Riley R."/>
            <person name="Lipzen A."/>
            <person name="Clum A."/>
            <person name="Drula E."/>
            <person name="Henrissat B."/>
            <person name="Kohler A."/>
            <person name="Grigoriev I.V."/>
            <person name="Martin F.M."/>
            <person name="Hacquard S."/>
        </authorList>
    </citation>
    <scope>NUCLEOTIDE SEQUENCE [LARGE SCALE GENOMIC DNA]</scope>
    <source>
        <strain evidence="2 3">MPI-CAGE-CH-0241</strain>
    </source>
</reference>
<dbReference type="OrthoDB" id="5400196at2759"/>
<keyword evidence="3" id="KW-1185">Reference proteome</keyword>
<sequence>MDNERMYFGQLYSPACPPLQVKQLWGGINTENLSDYALASNGVAIQRSAVGASSQVYTGSSIRELRTAYGLSLSNTTQCVPVMTLNPISCSPGGTVSFVSKTNVSLTVPDREEPIIQSFRDDVRHNFFMLKHLETTSDGSESSVGLAKIYFAANGRFASDLAHTMNDRDAIKDAGDHEEIYAVICDINPRDKFGYRQVTLDLKALETGKGLDFAYSLSGGEPCQPTVETINKNHFIAAAIANNAMIEEAWRLDGYFTSIWIKAATYGEGSPVFSGSKNPLEDVLGLGAAMGAASLPKVGNGIVASSIKADDSVSGSYAFAEVTRLGPESTAAAALLLPPGLCLVILGCLFIMSPRSSWKPGGDRQQTERPEQYAGESLKELLGKVVL</sequence>
<keyword evidence="1" id="KW-0472">Membrane</keyword>
<accession>A0A9P8VR60</accession>
<evidence type="ECO:0000313" key="3">
    <source>
        <dbReference type="Proteomes" id="UP000777438"/>
    </source>
</evidence>
<gene>
    <name evidence="2" type="ORF">B0T10DRAFT_466454</name>
</gene>